<keyword evidence="14" id="KW-0133">Cell shape</keyword>
<evidence type="ECO:0000256" key="12">
    <source>
        <dbReference type="ARBA" id="ARBA00032932"/>
    </source>
</evidence>
<dbReference type="NCBIfam" id="TIGR00753">
    <property type="entry name" value="undec_PP_bacA"/>
    <property type="match status" value="1"/>
</dbReference>
<evidence type="ECO:0000313" key="15">
    <source>
        <dbReference type="EMBL" id="MBB3711431.1"/>
    </source>
</evidence>
<dbReference type="Proteomes" id="UP000576152">
    <property type="component" value="Unassembled WGS sequence"/>
</dbReference>
<dbReference type="PANTHER" id="PTHR30622">
    <property type="entry name" value="UNDECAPRENYL-DIPHOSPHATASE"/>
    <property type="match status" value="1"/>
</dbReference>
<dbReference type="EMBL" id="JACIBX010000002">
    <property type="protein sequence ID" value="MBB3711431.1"/>
    <property type="molecule type" value="Genomic_DNA"/>
</dbReference>
<evidence type="ECO:0000256" key="8">
    <source>
        <dbReference type="ARBA" id="ARBA00022989"/>
    </source>
</evidence>
<reference evidence="15 16" key="1">
    <citation type="submission" date="2020-08" db="EMBL/GenBank/DDBJ databases">
        <title>Genomic Encyclopedia of Type Strains, Phase III (KMG-III): the genomes of soil and plant-associated and newly described type strains.</title>
        <authorList>
            <person name="Whitman W."/>
        </authorList>
    </citation>
    <scope>NUCLEOTIDE SEQUENCE [LARGE SCALE GENOMIC DNA]</scope>
    <source>
        <strain evidence="15 16">CECT 8572</strain>
    </source>
</reference>
<feature type="transmembrane region" description="Helical" evidence="14">
    <location>
        <begin position="244"/>
        <end position="266"/>
    </location>
</feature>
<accession>A0ABR6HLX7</accession>
<sequence length="267" mass="28450">MTGETILLPLLLGLLEGLTEFIPVSSTGHLLIAGHFLGFESAGRTFEVVIQLGAVLALLTLYFTQLWGVLRAAPHDPAARRFVAAVLIAFLPAAVIGVLAHDLIKTVLFETPALIAVMLVLGGVVLLFADRMAPTPRYEDATQLPIKTALAIGMFQVLAMVPGVSRSGATIVGGLSMGVGKRAAAEFSFFLSMPTMAGAVAYDLFKNRDVLDLTAIHEIAIGFAMAFVAGVVVVKWLLGYVSRHGYALFGWWRIIIGLLTLAGLFMV</sequence>
<evidence type="ECO:0000313" key="16">
    <source>
        <dbReference type="Proteomes" id="UP000576152"/>
    </source>
</evidence>
<keyword evidence="9 14" id="KW-0472">Membrane</keyword>
<dbReference type="PANTHER" id="PTHR30622:SF3">
    <property type="entry name" value="UNDECAPRENYL-DIPHOSPHATASE"/>
    <property type="match status" value="1"/>
</dbReference>
<keyword evidence="8 14" id="KW-1133">Transmembrane helix</keyword>
<dbReference type="HAMAP" id="MF_01006">
    <property type="entry name" value="Undec_diphosphatase"/>
    <property type="match status" value="1"/>
</dbReference>
<evidence type="ECO:0000256" key="4">
    <source>
        <dbReference type="ARBA" id="ARBA00021581"/>
    </source>
</evidence>
<evidence type="ECO:0000256" key="13">
    <source>
        <dbReference type="ARBA" id="ARBA00047594"/>
    </source>
</evidence>
<dbReference type="EC" id="3.6.1.27" evidence="3 14"/>
<evidence type="ECO:0000256" key="11">
    <source>
        <dbReference type="ARBA" id="ARBA00032707"/>
    </source>
</evidence>
<keyword evidence="10 14" id="KW-0046">Antibiotic resistance</keyword>
<evidence type="ECO:0000256" key="6">
    <source>
        <dbReference type="ARBA" id="ARBA00022692"/>
    </source>
</evidence>
<keyword evidence="14" id="KW-0961">Cell wall biogenesis/degradation</keyword>
<evidence type="ECO:0000256" key="10">
    <source>
        <dbReference type="ARBA" id="ARBA00023251"/>
    </source>
</evidence>
<dbReference type="RefSeq" id="WP_183470423.1">
    <property type="nucleotide sequence ID" value="NZ_CP139691.1"/>
</dbReference>
<keyword evidence="14" id="KW-0573">Peptidoglycan synthesis</keyword>
<comment type="subcellular location">
    <subcellularLocation>
        <location evidence="1 14">Cell membrane</location>
        <topology evidence="1 14">Multi-pass membrane protein</topology>
    </subcellularLocation>
</comment>
<dbReference type="NCBIfam" id="NF001390">
    <property type="entry name" value="PRK00281.1-4"/>
    <property type="match status" value="1"/>
</dbReference>
<keyword evidence="16" id="KW-1185">Reference proteome</keyword>
<evidence type="ECO:0000256" key="14">
    <source>
        <dbReference type="HAMAP-Rule" id="MF_01006"/>
    </source>
</evidence>
<organism evidence="15 16">
    <name type="scientific">Limimaricola variabilis</name>
    <dbReference type="NCBI Taxonomy" id="1492771"/>
    <lineage>
        <taxon>Bacteria</taxon>
        <taxon>Pseudomonadati</taxon>
        <taxon>Pseudomonadota</taxon>
        <taxon>Alphaproteobacteria</taxon>
        <taxon>Rhodobacterales</taxon>
        <taxon>Paracoccaceae</taxon>
        <taxon>Limimaricola</taxon>
    </lineage>
</organism>
<comment type="caution">
    <text evidence="15">The sequence shown here is derived from an EMBL/GenBank/DDBJ whole genome shotgun (WGS) entry which is preliminary data.</text>
</comment>
<keyword evidence="7 14" id="KW-0378">Hydrolase</keyword>
<evidence type="ECO:0000256" key="9">
    <source>
        <dbReference type="ARBA" id="ARBA00023136"/>
    </source>
</evidence>
<evidence type="ECO:0000256" key="7">
    <source>
        <dbReference type="ARBA" id="ARBA00022801"/>
    </source>
</evidence>
<feature type="transmembrane region" description="Helical" evidence="14">
    <location>
        <begin position="187"/>
        <end position="205"/>
    </location>
</feature>
<comment type="similarity">
    <text evidence="2 14">Belongs to the UppP family.</text>
</comment>
<comment type="catalytic activity">
    <reaction evidence="13 14">
        <text>di-trans,octa-cis-undecaprenyl diphosphate + H2O = di-trans,octa-cis-undecaprenyl phosphate + phosphate + H(+)</text>
        <dbReference type="Rhea" id="RHEA:28094"/>
        <dbReference type="ChEBI" id="CHEBI:15377"/>
        <dbReference type="ChEBI" id="CHEBI:15378"/>
        <dbReference type="ChEBI" id="CHEBI:43474"/>
        <dbReference type="ChEBI" id="CHEBI:58405"/>
        <dbReference type="ChEBI" id="CHEBI:60392"/>
        <dbReference type="EC" id="3.6.1.27"/>
    </reaction>
</comment>
<evidence type="ECO:0000256" key="3">
    <source>
        <dbReference type="ARBA" id="ARBA00012374"/>
    </source>
</evidence>
<evidence type="ECO:0000256" key="2">
    <source>
        <dbReference type="ARBA" id="ARBA00010621"/>
    </source>
</evidence>
<protein>
    <recommendedName>
        <fullName evidence="4 14">Undecaprenyl-diphosphatase</fullName>
        <ecNumber evidence="3 14">3.6.1.27</ecNumber>
    </recommendedName>
    <alternativeName>
        <fullName evidence="12 14">Bacitracin resistance protein</fullName>
    </alternativeName>
    <alternativeName>
        <fullName evidence="11 14">Undecaprenyl pyrophosphate phosphatase</fullName>
    </alternativeName>
</protein>
<feature type="transmembrane region" description="Helical" evidence="14">
    <location>
        <begin position="107"/>
        <end position="129"/>
    </location>
</feature>
<dbReference type="GO" id="GO:0050380">
    <property type="term" value="F:undecaprenyl-diphosphatase activity"/>
    <property type="evidence" value="ECO:0007669"/>
    <property type="project" value="UniProtKB-EC"/>
</dbReference>
<evidence type="ECO:0000256" key="1">
    <source>
        <dbReference type="ARBA" id="ARBA00004651"/>
    </source>
</evidence>
<keyword evidence="6 14" id="KW-0812">Transmembrane</keyword>
<feature type="transmembrane region" description="Helical" evidence="14">
    <location>
        <begin position="82"/>
        <end position="101"/>
    </location>
</feature>
<dbReference type="InterPro" id="IPR003824">
    <property type="entry name" value="UppP"/>
</dbReference>
<feature type="transmembrane region" description="Helical" evidence="14">
    <location>
        <begin position="217"/>
        <end position="238"/>
    </location>
</feature>
<feature type="transmembrane region" description="Helical" evidence="14">
    <location>
        <begin position="49"/>
        <end position="70"/>
    </location>
</feature>
<name>A0ABR6HLX7_9RHOB</name>
<keyword evidence="5 14" id="KW-1003">Cell membrane</keyword>
<dbReference type="Pfam" id="PF02673">
    <property type="entry name" value="BacA"/>
    <property type="match status" value="1"/>
</dbReference>
<evidence type="ECO:0000256" key="5">
    <source>
        <dbReference type="ARBA" id="ARBA00022475"/>
    </source>
</evidence>
<comment type="miscellaneous">
    <text evidence="14">Bacitracin is thought to be involved in the inhibition of peptidoglycan synthesis by sequestering undecaprenyl diphosphate, thereby reducing the pool of lipid carrier available.</text>
</comment>
<proteinExistence type="inferred from homology"/>
<comment type="function">
    <text evidence="14">Catalyzes the dephosphorylation of undecaprenyl diphosphate (UPP). Confers resistance to bacitracin.</text>
</comment>
<gene>
    <name evidence="14" type="primary">uppP</name>
    <name evidence="15" type="ORF">FHS00_000993</name>
</gene>
<dbReference type="NCBIfam" id="NF001389">
    <property type="entry name" value="PRK00281.1-2"/>
    <property type="match status" value="1"/>
</dbReference>